<gene>
    <name evidence="1" type="ORF">CASFOL_018743</name>
</gene>
<reference evidence="2" key="1">
    <citation type="journal article" date="2024" name="IScience">
        <title>Strigolactones Initiate the Formation of Haustorium-like Structures in Castilleja.</title>
        <authorList>
            <person name="Buerger M."/>
            <person name="Peterson D."/>
            <person name="Chory J."/>
        </authorList>
    </citation>
    <scope>NUCLEOTIDE SEQUENCE [LARGE SCALE GENOMIC DNA]</scope>
</reference>
<dbReference type="Proteomes" id="UP001632038">
    <property type="component" value="Unassembled WGS sequence"/>
</dbReference>
<sequence length="73" mass="7914">MGSPLMIPEHLWASAFLVFGFKSEAPNVHLKAIDMVLFIKKKGIPWLCGLYDVLEVQFGPGAVEGMHKCVGGG</sequence>
<accession>A0ABD3D5K8</accession>
<protein>
    <submittedName>
        <fullName evidence="1">Uncharacterized protein</fullName>
    </submittedName>
</protein>
<comment type="caution">
    <text evidence="1">The sequence shown here is derived from an EMBL/GenBank/DDBJ whole genome shotgun (WGS) entry which is preliminary data.</text>
</comment>
<dbReference type="EMBL" id="JAVIJP010000025">
    <property type="protein sequence ID" value="KAL3637575.1"/>
    <property type="molecule type" value="Genomic_DNA"/>
</dbReference>
<proteinExistence type="predicted"/>
<evidence type="ECO:0000313" key="1">
    <source>
        <dbReference type="EMBL" id="KAL3637575.1"/>
    </source>
</evidence>
<organism evidence="1 2">
    <name type="scientific">Castilleja foliolosa</name>
    <dbReference type="NCBI Taxonomy" id="1961234"/>
    <lineage>
        <taxon>Eukaryota</taxon>
        <taxon>Viridiplantae</taxon>
        <taxon>Streptophyta</taxon>
        <taxon>Embryophyta</taxon>
        <taxon>Tracheophyta</taxon>
        <taxon>Spermatophyta</taxon>
        <taxon>Magnoliopsida</taxon>
        <taxon>eudicotyledons</taxon>
        <taxon>Gunneridae</taxon>
        <taxon>Pentapetalae</taxon>
        <taxon>asterids</taxon>
        <taxon>lamiids</taxon>
        <taxon>Lamiales</taxon>
        <taxon>Orobanchaceae</taxon>
        <taxon>Pedicularideae</taxon>
        <taxon>Castillejinae</taxon>
        <taxon>Castilleja</taxon>
    </lineage>
</organism>
<name>A0ABD3D5K8_9LAMI</name>
<dbReference type="AlphaFoldDB" id="A0ABD3D5K8"/>
<evidence type="ECO:0000313" key="2">
    <source>
        <dbReference type="Proteomes" id="UP001632038"/>
    </source>
</evidence>
<keyword evidence="2" id="KW-1185">Reference proteome</keyword>